<dbReference type="FunFam" id="3.40.50.620:FF:000011">
    <property type="entry name" value="Electron transfer flavoprotein subunit beta"/>
    <property type="match status" value="1"/>
</dbReference>
<evidence type="ECO:0000313" key="11">
    <source>
        <dbReference type="Proteomes" id="UP000246058"/>
    </source>
</evidence>
<dbReference type="GO" id="GO:0009055">
    <property type="term" value="F:electron transfer activity"/>
    <property type="evidence" value="ECO:0007669"/>
    <property type="project" value="InterPro"/>
</dbReference>
<dbReference type="PANTHER" id="PTHR21294:SF8">
    <property type="entry name" value="ELECTRON TRANSFER FLAVOPROTEIN SUBUNIT BETA"/>
    <property type="match status" value="1"/>
</dbReference>
<dbReference type="Proteomes" id="UP000246058">
    <property type="component" value="Chromosome"/>
</dbReference>
<evidence type="ECO:0000256" key="2">
    <source>
        <dbReference type="ARBA" id="ARBA00011355"/>
    </source>
</evidence>
<dbReference type="GO" id="GO:0046395">
    <property type="term" value="P:carboxylic acid catabolic process"/>
    <property type="evidence" value="ECO:0007669"/>
    <property type="project" value="UniProtKB-ARBA"/>
</dbReference>
<evidence type="ECO:0000313" key="10">
    <source>
        <dbReference type="EMBL" id="AWN36315.1"/>
    </source>
</evidence>
<dbReference type="SUPFAM" id="SSF52402">
    <property type="entry name" value="Adenine nucleotide alpha hydrolases-like"/>
    <property type="match status" value="1"/>
</dbReference>
<dbReference type="PANTHER" id="PTHR21294">
    <property type="entry name" value="ELECTRON TRANSFER FLAVOPROTEIN BETA-SUBUNIT"/>
    <property type="match status" value="1"/>
</dbReference>
<dbReference type="AlphaFoldDB" id="A0A2U8VRP7"/>
<keyword evidence="5" id="KW-0249">Electron transport</keyword>
<keyword evidence="11" id="KW-1185">Reference proteome</keyword>
<organism evidence="10 11">
    <name type="scientific">Methylobacterium radiodurans</name>
    <dbReference type="NCBI Taxonomy" id="2202828"/>
    <lineage>
        <taxon>Bacteria</taxon>
        <taxon>Pseudomonadati</taxon>
        <taxon>Pseudomonadota</taxon>
        <taxon>Alphaproteobacteria</taxon>
        <taxon>Hyphomicrobiales</taxon>
        <taxon>Methylobacteriaceae</taxon>
        <taxon>Methylobacterium</taxon>
    </lineage>
</organism>
<evidence type="ECO:0000256" key="3">
    <source>
        <dbReference type="ARBA" id="ARBA00016797"/>
    </source>
</evidence>
<comment type="subunit">
    <text evidence="2">Heterodimer of an alpha and a beta subunit.</text>
</comment>
<dbReference type="CDD" id="cd01714">
    <property type="entry name" value="ETF_beta"/>
    <property type="match status" value="1"/>
</dbReference>
<proteinExistence type="inferred from homology"/>
<keyword evidence="4" id="KW-0813">Transport</keyword>
<dbReference type="Gene3D" id="3.40.50.620">
    <property type="entry name" value="HUPs"/>
    <property type="match status" value="1"/>
</dbReference>
<dbReference type="InterPro" id="IPR033948">
    <property type="entry name" value="ETF_beta_N"/>
</dbReference>
<evidence type="ECO:0000256" key="4">
    <source>
        <dbReference type="ARBA" id="ARBA00022448"/>
    </source>
</evidence>
<dbReference type="PROSITE" id="PS01065">
    <property type="entry name" value="ETF_BETA"/>
    <property type="match status" value="1"/>
</dbReference>
<gene>
    <name evidence="10" type="ORF">DK427_11760</name>
</gene>
<comment type="cofactor">
    <cofactor evidence="8">
        <name>AMP</name>
        <dbReference type="ChEBI" id="CHEBI:456215"/>
    </cofactor>
</comment>
<dbReference type="InterPro" id="IPR014730">
    <property type="entry name" value="ETF_a/b_N"/>
</dbReference>
<evidence type="ECO:0000256" key="1">
    <source>
        <dbReference type="ARBA" id="ARBA00007557"/>
    </source>
</evidence>
<dbReference type="InterPro" id="IPR000049">
    <property type="entry name" value="ET-Flavoprotein_bsu_CS"/>
</dbReference>
<comment type="similarity">
    <text evidence="1">Belongs to the ETF beta-subunit/FixA family.</text>
</comment>
<dbReference type="KEGG" id="meti:DK427_11760"/>
<comment type="function">
    <text evidence="6">The electron transfer flavoprotein serves as a specific electron acceptor for other dehydrogenases. It transfers the electrons to the main respiratory chain via ETF-ubiquinone oxidoreductase (ETF dehydrogenase).</text>
</comment>
<accession>A0A2U8VRP7</accession>
<sequence>MKVLVPVKRVVDYNVKIRVKADGSGVELANVKMSMNPFDEIAVEEAIRLKEKGKVTEIVAVSIGPQQAQETLRTALAMGADRAILIKTDVSCEPLAVAKLLKAVVEKESPELVILGKQAIDDDSNQTGQMLGALLGWPQGTFAFKLEVGDGSIDVTREVDGGLQTVALQLPAIVTTDLRLNEPRYASLPNIMKAKKKPLEELAPDALGVDVTPRLTVLKTAEPPGRSAGVKVGSASELVQKLKVEAGVF</sequence>
<evidence type="ECO:0000256" key="8">
    <source>
        <dbReference type="ARBA" id="ARBA00049933"/>
    </source>
</evidence>
<reference evidence="10 11" key="1">
    <citation type="submission" date="2018-05" db="EMBL/GenBank/DDBJ databases">
        <title>Complete Genome Sequence of Methylobacterium sp. 17Sr1-43.</title>
        <authorList>
            <person name="Srinivasan S."/>
        </authorList>
    </citation>
    <scope>NUCLEOTIDE SEQUENCE [LARGE SCALE GENOMIC DNA]</scope>
    <source>
        <strain evidence="10 11">17Sr1-43</strain>
    </source>
</reference>
<evidence type="ECO:0000256" key="5">
    <source>
        <dbReference type="ARBA" id="ARBA00022982"/>
    </source>
</evidence>
<dbReference type="PIRSF" id="PIRSF000090">
    <property type="entry name" value="Beta-ETF"/>
    <property type="match status" value="1"/>
</dbReference>
<protein>
    <recommendedName>
        <fullName evidence="3">Electron transfer flavoprotein subunit beta</fullName>
    </recommendedName>
    <alternativeName>
        <fullName evidence="7">Electron transfer flavoprotein small subunit</fullName>
    </alternativeName>
</protein>
<dbReference type="SMART" id="SM00893">
    <property type="entry name" value="ETF"/>
    <property type="match status" value="1"/>
</dbReference>
<dbReference type="RefSeq" id="WP_109951418.1">
    <property type="nucleotide sequence ID" value="NZ_CP029551.1"/>
</dbReference>
<dbReference type="InterPro" id="IPR014729">
    <property type="entry name" value="Rossmann-like_a/b/a_fold"/>
</dbReference>
<name>A0A2U8VRP7_9HYPH</name>
<feature type="domain" description="Electron transfer flavoprotein alpha/beta-subunit N-terminal" evidence="9">
    <location>
        <begin position="23"/>
        <end position="211"/>
    </location>
</feature>
<evidence type="ECO:0000259" key="9">
    <source>
        <dbReference type="SMART" id="SM00893"/>
    </source>
</evidence>
<evidence type="ECO:0000256" key="6">
    <source>
        <dbReference type="ARBA" id="ARBA00025649"/>
    </source>
</evidence>
<dbReference type="InterPro" id="IPR012255">
    <property type="entry name" value="ETF_b"/>
</dbReference>
<dbReference type="OrthoDB" id="9781325at2"/>
<evidence type="ECO:0000256" key="7">
    <source>
        <dbReference type="ARBA" id="ARBA00042002"/>
    </source>
</evidence>
<dbReference type="Pfam" id="PF01012">
    <property type="entry name" value="ETF"/>
    <property type="match status" value="1"/>
</dbReference>
<dbReference type="EMBL" id="CP029551">
    <property type="protein sequence ID" value="AWN36315.1"/>
    <property type="molecule type" value="Genomic_DNA"/>
</dbReference>